<keyword evidence="2 4" id="KW-0812">Transmembrane</keyword>
<dbReference type="InterPro" id="IPR004843">
    <property type="entry name" value="Calcineurin-like_PHP"/>
</dbReference>
<organism evidence="4 5">
    <name type="scientific">Perkinsus chesapeaki</name>
    <name type="common">Clam parasite</name>
    <name type="synonym">Perkinsus andrewsi</name>
    <dbReference type="NCBI Taxonomy" id="330153"/>
    <lineage>
        <taxon>Eukaryota</taxon>
        <taxon>Sar</taxon>
        <taxon>Alveolata</taxon>
        <taxon>Perkinsozoa</taxon>
        <taxon>Perkinsea</taxon>
        <taxon>Perkinsida</taxon>
        <taxon>Perkinsidae</taxon>
        <taxon>Perkinsus</taxon>
    </lineage>
</organism>
<dbReference type="Gene3D" id="3.60.21.10">
    <property type="match status" value="1"/>
</dbReference>
<dbReference type="Pfam" id="PF00149">
    <property type="entry name" value="Metallophos"/>
    <property type="match status" value="1"/>
</dbReference>
<evidence type="ECO:0000256" key="1">
    <source>
        <dbReference type="SAM" id="MobiDB-lite"/>
    </source>
</evidence>
<protein>
    <submittedName>
        <fullName evidence="4">Transmembrane protein 62</fullName>
    </submittedName>
</protein>
<dbReference type="PANTHER" id="PTHR14795:SF0">
    <property type="entry name" value="TRANSMEMBRANE PROTEIN 62"/>
    <property type="match status" value="1"/>
</dbReference>
<dbReference type="SUPFAM" id="SSF56300">
    <property type="entry name" value="Metallo-dependent phosphatases"/>
    <property type="match status" value="1"/>
</dbReference>
<evidence type="ECO:0000313" key="5">
    <source>
        <dbReference type="Proteomes" id="UP000591131"/>
    </source>
</evidence>
<feature type="transmembrane region" description="Helical" evidence="2">
    <location>
        <begin position="550"/>
        <end position="572"/>
    </location>
</feature>
<dbReference type="EMBL" id="JAAPAO010000049">
    <property type="protein sequence ID" value="KAF4675314.1"/>
    <property type="molecule type" value="Genomic_DNA"/>
</dbReference>
<reference evidence="4 5" key="1">
    <citation type="submission" date="2020-04" db="EMBL/GenBank/DDBJ databases">
        <title>Perkinsus chesapeaki whole genome sequence.</title>
        <authorList>
            <person name="Bogema D.R."/>
        </authorList>
    </citation>
    <scope>NUCLEOTIDE SEQUENCE [LARGE SCALE GENOMIC DNA]</scope>
    <source>
        <strain evidence="4">ATCC PRA-425</strain>
    </source>
</reference>
<feature type="region of interest" description="Disordered" evidence="1">
    <location>
        <begin position="1"/>
        <end position="25"/>
    </location>
</feature>
<gene>
    <name evidence="4" type="primary">TMEM62</name>
    <name evidence="4" type="ORF">FOL47_007931</name>
</gene>
<evidence type="ECO:0000256" key="2">
    <source>
        <dbReference type="SAM" id="Phobius"/>
    </source>
</evidence>
<evidence type="ECO:0000259" key="3">
    <source>
        <dbReference type="Pfam" id="PF00149"/>
    </source>
</evidence>
<proteinExistence type="predicted"/>
<dbReference type="Proteomes" id="UP000591131">
    <property type="component" value="Unassembled WGS sequence"/>
</dbReference>
<keyword evidence="2" id="KW-0472">Membrane</keyword>
<evidence type="ECO:0000313" key="4">
    <source>
        <dbReference type="EMBL" id="KAF4675314.1"/>
    </source>
</evidence>
<accession>A0A7J6MUX7</accession>
<comment type="caution">
    <text evidence="4">The sequence shown here is derived from an EMBL/GenBank/DDBJ whole genome shotgun (WGS) entry which is preliminary data.</text>
</comment>
<keyword evidence="5" id="KW-1185">Reference proteome</keyword>
<keyword evidence="2" id="KW-1133">Transmembrane helix</keyword>
<feature type="transmembrane region" description="Helical" evidence="2">
    <location>
        <begin position="420"/>
        <end position="440"/>
    </location>
</feature>
<dbReference type="GO" id="GO:0016787">
    <property type="term" value="F:hydrolase activity"/>
    <property type="evidence" value="ECO:0007669"/>
    <property type="project" value="InterPro"/>
</dbReference>
<feature type="domain" description="Calcineurin-like phosphoesterase" evidence="3">
    <location>
        <begin position="33"/>
        <end position="247"/>
    </location>
</feature>
<dbReference type="InterPro" id="IPR029052">
    <property type="entry name" value="Metallo-depent_PP-like"/>
</dbReference>
<feature type="transmembrane region" description="Helical" evidence="2">
    <location>
        <begin position="452"/>
        <end position="471"/>
    </location>
</feature>
<dbReference type="AlphaFoldDB" id="A0A7J6MUX7"/>
<dbReference type="PANTHER" id="PTHR14795">
    <property type="entry name" value="HELICASE RELATED"/>
    <property type="match status" value="1"/>
</dbReference>
<name>A0A7J6MUX7_PERCH</name>
<sequence>MLLVNPVPATKDQQQQQQQQQKEEAVAPTPFLIHISDIHVSQFNNKTLDKLSTFCTQFLPRVKDQGMVATVLGGDLVDSNPRVWRGQPLGPIPEEWAKFREVIDTQCRPNGLILPVRGNHDAFTVTDYNDQRNVNYRSLADELLSDTPGLIRDAEGSWMLPVANDYLLIGLDLNPSTGSPRYFFGQFHTTTEEWLRREWLEKRPDKKAILISHYNFGSLYPEDRRRFVALLHEAPHFYVLLSGHTHTLFGHRMYAEMEGLPEMENAALVPVLCVIGGLAVMRFEADIPDFKTTGTVRLLQLPSTDTSPREWRYTVPAKGDLPPTILPPMVGVNGEVEVTVIGDSVRSVEVVAKHSHTTLHTRNGRLYYGRIDPVQQGLDSNAVVRVTYGSSGQSVDAYLVPKDLRKEYLSQPFRWEFTHLHAFMFLGSAGVWLGNIALTWLLRHQLERSGKLLWYLMWTVLLLLPFAPWAFGTGVKGCPAVVLPYGTLCLSHLTCRLPNDVYGIAFVILSVKYQLSLLAILTLSRCSGWSLVTIPLLLRWQLYATNWMAITYAPLALLCPISTIVWDLTFWYDVMRRYTNLFGKRTPPLGYEELQKPQHTSTSIGRDLSS</sequence>